<feature type="domain" description="Wall-associated receptor kinase galacturonan-binding" evidence="9">
    <location>
        <begin position="358"/>
        <end position="413"/>
    </location>
</feature>
<dbReference type="GO" id="GO:0030247">
    <property type="term" value="F:polysaccharide binding"/>
    <property type="evidence" value="ECO:0007669"/>
    <property type="project" value="InterPro"/>
</dbReference>
<evidence type="ECO:0000256" key="3">
    <source>
        <dbReference type="ARBA" id="ARBA00022679"/>
    </source>
</evidence>
<feature type="compositionally biased region" description="Basic and acidic residues" evidence="7">
    <location>
        <begin position="16"/>
        <end position="25"/>
    </location>
</feature>
<comment type="caution">
    <text evidence="11">The sequence shown here is derived from an EMBL/GenBank/DDBJ whole genome shotgun (WGS) entry which is preliminary data.</text>
</comment>
<feature type="domain" description="Wall-associated receptor kinase" evidence="8">
    <location>
        <begin position="496"/>
        <end position="575"/>
    </location>
</feature>
<evidence type="ECO:0000256" key="5">
    <source>
        <dbReference type="ARBA" id="ARBA00023157"/>
    </source>
</evidence>
<keyword evidence="2" id="KW-0723">Serine/threonine-protein kinase</keyword>
<dbReference type="PANTHER" id="PTHR33491">
    <property type="entry name" value="OSJNBA0016N04.9 PROTEIN"/>
    <property type="match status" value="1"/>
</dbReference>
<keyword evidence="12" id="KW-1185">Reference proteome</keyword>
<name>A0A7J0H6F7_9ERIC</name>
<protein>
    <submittedName>
        <fullName evidence="11">Uncharacterized protein</fullName>
    </submittedName>
</protein>
<keyword evidence="4" id="KW-0732">Signal</keyword>
<dbReference type="Gene3D" id="1.10.510.10">
    <property type="entry name" value="Transferase(Phosphotransferase) domain 1"/>
    <property type="match status" value="1"/>
</dbReference>
<evidence type="ECO:0000259" key="8">
    <source>
        <dbReference type="Pfam" id="PF08488"/>
    </source>
</evidence>
<comment type="subcellular location">
    <subcellularLocation>
        <location evidence="1">Membrane</location>
        <topology evidence="1">Single-pass type I membrane protein</topology>
    </subcellularLocation>
</comment>
<dbReference type="InterPro" id="IPR054722">
    <property type="entry name" value="PolX-like_BBD"/>
</dbReference>
<dbReference type="GO" id="GO:0004674">
    <property type="term" value="F:protein serine/threonine kinase activity"/>
    <property type="evidence" value="ECO:0007669"/>
    <property type="project" value="UniProtKB-KW"/>
</dbReference>
<dbReference type="EMBL" id="BJWL01000027">
    <property type="protein sequence ID" value="GFZ18687.1"/>
    <property type="molecule type" value="Genomic_DNA"/>
</dbReference>
<gene>
    <name evidence="11" type="ORF">Acr_27g0004260</name>
</gene>
<reference evidence="11 12" key="1">
    <citation type="submission" date="2019-07" db="EMBL/GenBank/DDBJ databases">
        <title>De Novo Assembly of kiwifruit Actinidia rufa.</title>
        <authorList>
            <person name="Sugita-Konishi S."/>
            <person name="Sato K."/>
            <person name="Mori E."/>
            <person name="Abe Y."/>
            <person name="Kisaki G."/>
            <person name="Hamano K."/>
            <person name="Suezawa K."/>
            <person name="Otani M."/>
            <person name="Fukuda T."/>
            <person name="Manabe T."/>
            <person name="Gomi K."/>
            <person name="Tabuchi M."/>
            <person name="Akimitsu K."/>
            <person name="Kataoka I."/>
        </authorList>
    </citation>
    <scope>NUCLEOTIDE SEQUENCE [LARGE SCALE GENOMIC DNA]</scope>
    <source>
        <strain evidence="12">cv. Fuchu</strain>
    </source>
</reference>
<dbReference type="Pfam" id="PF22936">
    <property type="entry name" value="Pol_BBD"/>
    <property type="match status" value="1"/>
</dbReference>
<organism evidence="11 12">
    <name type="scientific">Actinidia rufa</name>
    <dbReference type="NCBI Taxonomy" id="165716"/>
    <lineage>
        <taxon>Eukaryota</taxon>
        <taxon>Viridiplantae</taxon>
        <taxon>Streptophyta</taxon>
        <taxon>Embryophyta</taxon>
        <taxon>Tracheophyta</taxon>
        <taxon>Spermatophyta</taxon>
        <taxon>Magnoliopsida</taxon>
        <taxon>eudicotyledons</taxon>
        <taxon>Gunneridae</taxon>
        <taxon>Pentapetalae</taxon>
        <taxon>asterids</taxon>
        <taxon>Ericales</taxon>
        <taxon>Actinidiaceae</taxon>
        <taxon>Actinidia</taxon>
    </lineage>
</organism>
<dbReference type="Proteomes" id="UP000585474">
    <property type="component" value="Unassembled WGS sequence"/>
</dbReference>
<feature type="compositionally biased region" description="Polar residues" evidence="7">
    <location>
        <begin position="1"/>
        <end position="12"/>
    </location>
</feature>
<evidence type="ECO:0000256" key="6">
    <source>
        <dbReference type="ARBA" id="ARBA00023180"/>
    </source>
</evidence>
<keyword evidence="5" id="KW-1015">Disulfide bond</keyword>
<dbReference type="InterPro" id="IPR013695">
    <property type="entry name" value="WAK"/>
</dbReference>
<feature type="domain" description="Retrovirus-related Pol polyprotein from transposon TNT 1-94-like beta-barrel" evidence="10">
    <location>
        <begin position="76"/>
        <end position="128"/>
    </location>
</feature>
<accession>A0A7J0H6F7</accession>
<evidence type="ECO:0000256" key="1">
    <source>
        <dbReference type="ARBA" id="ARBA00004479"/>
    </source>
</evidence>
<evidence type="ECO:0000256" key="4">
    <source>
        <dbReference type="ARBA" id="ARBA00022729"/>
    </source>
</evidence>
<evidence type="ECO:0000313" key="12">
    <source>
        <dbReference type="Proteomes" id="UP000585474"/>
    </source>
</evidence>
<dbReference type="Pfam" id="PF08488">
    <property type="entry name" value="WAK"/>
    <property type="match status" value="1"/>
</dbReference>
<evidence type="ECO:0000256" key="7">
    <source>
        <dbReference type="SAM" id="MobiDB-lite"/>
    </source>
</evidence>
<keyword evidence="6" id="KW-0325">Glycoprotein</keyword>
<feature type="region of interest" description="Disordered" evidence="7">
    <location>
        <begin position="1"/>
        <end position="25"/>
    </location>
</feature>
<dbReference type="GO" id="GO:0016020">
    <property type="term" value="C:membrane"/>
    <property type="evidence" value="ECO:0007669"/>
    <property type="project" value="UniProtKB-SubCell"/>
</dbReference>
<dbReference type="Pfam" id="PF13947">
    <property type="entry name" value="GUB_WAK_bind"/>
    <property type="match status" value="1"/>
</dbReference>
<evidence type="ECO:0000313" key="11">
    <source>
        <dbReference type="EMBL" id="GFZ18687.1"/>
    </source>
</evidence>
<evidence type="ECO:0000256" key="2">
    <source>
        <dbReference type="ARBA" id="ARBA00022527"/>
    </source>
</evidence>
<evidence type="ECO:0000259" key="9">
    <source>
        <dbReference type="Pfam" id="PF13947"/>
    </source>
</evidence>
<dbReference type="AlphaFoldDB" id="A0A7J0H6F7"/>
<dbReference type="InterPro" id="IPR025287">
    <property type="entry name" value="WAK_GUB"/>
</dbReference>
<sequence length="766" mass="84623">MGSTDQSESQALVSEGSREKRPRIKEEVITGVLEKDGGGHKREVALLDTATTVVMAVDEDEIDVLLAASDDGKSDWVLDSGSAYHLCRDRDVFSTYAACEGRIWMANNTSGRVVGRGSVRFLMADGGKQEDAVGKEDWRAIPIGGECPRQGELLSDMGPVVLARRMDKGSNLLHRGTQSKRRVQDVHREAQRKEMKSILRSCTAKGAATPKRVSFALDLISGGVLSSCAHKGGEMGATITRKVTYFAAHPGGGCGAPQWGSAGHLGEKVQTLRCGVLWGTGSEVVKKEQLEDIGLPSSGLEGEIVESNHLDESKSNSQVQARLEFIWSVHVTVKLSSYLELFERTTSAQNRSLAKPGCLEWCGNVSVPYPFGIGAGCCINEMFSVECRNTTYGLKPYLKRINLEVFEISVSFPQFVRVNNPVISRSCPVNGSTVVNGSTSVDLRGSPFSFSDRSSLSDKSNIFLSVGCNNHARMIHMNDTTMAQCISICDSSPDRDNSCFGINCCQTTIPLYYRLRAFKASLSSVETNQTGRGVQPIPCTYAFLVDGDWFRFNLTDPFTLQNMTHVPAVLAWTLSNVTRNQLGIPNYKGVSCYDGSFDSFYSIRCECWGRYEGNPYLPRGCRDICLSNHTHPQCRRTNNNSRSRMIIIGQKPICFARSEESRSLATYFIQSMEENCILEILDPRILKDGRREEMIAVAHLGKRCLNLNGKKRPTMREVAIELEGIKMSQGGSTTQQNYHEEFEYNTTDDFEEWDIASSSTTGNFSQ</sequence>
<keyword evidence="2" id="KW-0418">Kinase</keyword>
<dbReference type="OrthoDB" id="4062651at2759"/>
<proteinExistence type="predicted"/>
<evidence type="ECO:0000259" key="10">
    <source>
        <dbReference type="Pfam" id="PF22936"/>
    </source>
</evidence>
<keyword evidence="3" id="KW-0808">Transferase</keyword>